<comment type="caution">
    <text evidence="4">The sequence shown here is derived from an EMBL/GenBank/DDBJ whole genome shotgun (WGS) entry which is preliminary data.</text>
</comment>
<accession>A0A0F9V583</accession>
<evidence type="ECO:0000313" key="4">
    <source>
        <dbReference type="EMBL" id="KKN61048.1"/>
    </source>
</evidence>
<dbReference type="AlphaFoldDB" id="A0A0F9V583"/>
<reference evidence="4" key="1">
    <citation type="journal article" date="2015" name="Nature">
        <title>Complex archaea that bridge the gap between prokaryotes and eukaryotes.</title>
        <authorList>
            <person name="Spang A."/>
            <person name="Saw J.H."/>
            <person name="Jorgensen S.L."/>
            <person name="Zaremba-Niedzwiedzka K."/>
            <person name="Martijn J."/>
            <person name="Lind A.E."/>
            <person name="van Eijk R."/>
            <person name="Schleper C."/>
            <person name="Guy L."/>
            <person name="Ettema T.J."/>
        </authorList>
    </citation>
    <scope>NUCLEOTIDE SEQUENCE</scope>
</reference>
<gene>
    <name evidence="4" type="ORF">LCGC14_0526070</name>
</gene>
<dbReference type="InterPro" id="IPR056003">
    <property type="entry name" value="CT398_CC_hairpin"/>
</dbReference>
<dbReference type="Pfam" id="PF24481">
    <property type="entry name" value="CT398_CC"/>
    <property type="match status" value="1"/>
</dbReference>
<feature type="domain" description="C4-type zinc ribbon" evidence="2">
    <location>
        <begin position="203"/>
        <end position="234"/>
    </location>
</feature>
<evidence type="ECO:0000259" key="2">
    <source>
        <dbReference type="Pfam" id="PF02591"/>
    </source>
</evidence>
<feature type="domain" description="CT398-like coiled coil hairpin" evidence="3">
    <location>
        <begin position="11"/>
        <end position="191"/>
    </location>
</feature>
<sequence>MKAEFSSLLELQKIDSKIDSLNKDLETIKEKARYDELQAGLEKLRAKEELFQKEHNRESQAFDKVNGELDLLNRKIENEQKKLYSGTVSNPKELAAIQKEIESLSNKKDGLETSVLEEMDKVSALDDALTKTKEFIARDYEEAQKAKEVWQQKETEIKAEISTVGASRGEQTKNVDEELLEDYEDIRETKGGIGAGALVKGICEVCNVELPETEVEELRAKDRPDYCTSCGRILIIKE</sequence>
<name>A0A0F9V583_9ZZZZ</name>
<dbReference type="InterPro" id="IPR052376">
    <property type="entry name" value="Oxidative_Scav/Glycosyltrans"/>
</dbReference>
<evidence type="ECO:0000259" key="3">
    <source>
        <dbReference type="Pfam" id="PF24481"/>
    </source>
</evidence>
<keyword evidence="1" id="KW-0175">Coiled coil</keyword>
<protein>
    <submittedName>
        <fullName evidence="4">Uncharacterized protein</fullName>
    </submittedName>
</protein>
<feature type="coiled-coil region" evidence="1">
    <location>
        <begin position="11"/>
        <end position="160"/>
    </location>
</feature>
<proteinExistence type="predicted"/>
<dbReference type="EMBL" id="LAZR01000674">
    <property type="protein sequence ID" value="KKN61048.1"/>
    <property type="molecule type" value="Genomic_DNA"/>
</dbReference>
<dbReference type="PANTHER" id="PTHR39082:SF1">
    <property type="entry name" value="SCAVENGER RECEPTOR CLASS A MEMBER 3"/>
    <property type="match status" value="1"/>
</dbReference>
<dbReference type="Gene3D" id="1.10.287.1490">
    <property type="match status" value="1"/>
</dbReference>
<dbReference type="PANTHER" id="PTHR39082">
    <property type="entry name" value="PHOSPHOLIPASE C-BETA-2-RELATED"/>
    <property type="match status" value="1"/>
</dbReference>
<organism evidence="4">
    <name type="scientific">marine sediment metagenome</name>
    <dbReference type="NCBI Taxonomy" id="412755"/>
    <lineage>
        <taxon>unclassified sequences</taxon>
        <taxon>metagenomes</taxon>
        <taxon>ecological metagenomes</taxon>
    </lineage>
</organism>
<evidence type="ECO:0000256" key="1">
    <source>
        <dbReference type="SAM" id="Coils"/>
    </source>
</evidence>
<dbReference type="Pfam" id="PF02591">
    <property type="entry name" value="Zn_ribbon_9"/>
    <property type="match status" value="1"/>
</dbReference>
<dbReference type="InterPro" id="IPR003743">
    <property type="entry name" value="Zf-RING_7"/>
</dbReference>